<dbReference type="EMBL" id="CAJVPI010003655">
    <property type="protein sequence ID" value="CAG8660744.1"/>
    <property type="molecule type" value="Genomic_DNA"/>
</dbReference>
<reference evidence="1" key="1">
    <citation type="submission" date="2021-06" db="EMBL/GenBank/DDBJ databases">
        <authorList>
            <person name="Kallberg Y."/>
            <person name="Tangrot J."/>
            <person name="Rosling A."/>
        </authorList>
    </citation>
    <scope>NUCLEOTIDE SEQUENCE</scope>
    <source>
        <strain evidence="1">BR232B</strain>
    </source>
</reference>
<evidence type="ECO:0000313" key="1">
    <source>
        <dbReference type="EMBL" id="CAG8660744.1"/>
    </source>
</evidence>
<comment type="caution">
    <text evidence="1">The sequence shown here is derived from an EMBL/GenBank/DDBJ whole genome shotgun (WGS) entry which is preliminary data.</text>
</comment>
<sequence length="122" mass="14438">AEETKYYRQYVTATLELAEAQCRFYRYNLQHKKMSDDAIEQERKNTIAQCKEIVDRFKILVNEIFPQLQANHFQTQCESRMENIVKEIEEVTNLARGGVLTKKEKLQIFQAMNEEFSGSGHW</sequence>
<organism evidence="1 2">
    <name type="scientific">Paraglomus brasilianum</name>
    <dbReference type="NCBI Taxonomy" id="144538"/>
    <lineage>
        <taxon>Eukaryota</taxon>
        <taxon>Fungi</taxon>
        <taxon>Fungi incertae sedis</taxon>
        <taxon>Mucoromycota</taxon>
        <taxon>Glomeromycotina</taxon>
        <taxon>Glomeromycetes</taxon>
        <taxon>Paraglomerales</taxon>
        <taxon>Paraglomeraceae</taxon>
        <taxon>Paraglomus</taxon>
    </lineage>
</organism>
<dbReference type="OrthoDB" id="2423195at2759"/>
<proteinExistence type="predicted"/>
<name>A0A9N9E1K4_9GLOM</name>
<accession>A0A9N9E1K4</accession>
<dbReference type="AlphaFoldDB" id="A0A9N9E1K4"/>
<gene>
    <name evidence="1" type="ORF">PBRASI_LOCUS10769</name>
</gene>
<feature type="non-terminal residue" evidence="1">
    <location>
        <position position="1"/>
    </location>
</feature>
<protein>
    <submittedName>
        <fullName evidence="1">4036_t:CDS:1</fullName>
    </submittedName>
</protein>
<dbReference type="Proteomes" id="UP000789739">
    <property type="component" value="Unassembled WGS sequence"/>
</dbReference>
<keyword evidence="2" id="KW-1185">Reference proteome</keyword>
<evidence type="ECO:0000313" key="2">
    <source>
        <dbReference type="Proteomes" id="UP000789739"/>
    </source>
</evidence>